<evidence type="ECO:0000256" key="3">
    <source>
        <dbReference type="ARBA" id="ARBA00022692"/>
    </source>
</evidence>
<feature type="transmembrane region" description="Helical" evidence="7">
    <location>
        <begin position="246"/>
        <end position="265"/>
    </location>
</feature>
<dbReference type="KEGG" id="axy:AXYL_05302"/>
<dbReference type="HOGENOM" id="CLU_033863_4_3_4"/>
<organism evidence="9 10">
    <name type="scientific">Achromobacter xylosoxidans (strain A8)</name>
    <dbReference type="NCBI Taxonomy" id="762376"/>
    <lineage>
        <taxon>Bacteria</taxon>
        <taxon>Pseudomonadati</taxon>
        <taxon>Pseudomonadota</taxon>
        <taxon>Betaproteobacteria</taxon>
        <taxon>Burkholderiales</taxon>
        <taxon>Alcaligenaceae</taxon>
        <taxon>Achromobacter</taxon>
    </lineage>
</organism>
<feature type="domain" description="EamA" evidence="8">
    <location>
        <begin position="154"/>
        <end position="285"/>
    </location>
</feature>
<evidence type="ECO:0000313" key="10">
    <source>
        <dbReference type="Proteomes" id="UP000006876"/>
    </source>
</evidence>
<feature type="transmembrane region" description="Helical" evidence="7">
    <location>
        <begin position="271"/>
        <end position="291"/>
    </location>
</feature>
<dbReference type="Proteomes" id="UP000006876">
    <property type="component" value="Chromosome"/>
</dbReference>
<feature type="transmembrane region" description="Helical" evidence="7">
    <location>
        <begin position="214"/>
        <end position="234"/>
    </location>
</feature>
<feature type="domain" description="EamA" evidence="8">
    <location>
        <begin position="6"/>
        <end position="140"/>
    </location>
</feature>
<dbReference type="OrthoDB" id="8925227at2"/>
<evidence type="ECO:0000256" key="6">
    <source>
        <dbReference type="SAM" id="MobiDB-lite"/>
    </source>
</evidence>
<dbReference type="InterPro" id="IPR037185">
    <property type="entry name" value="EmrE-like"/>
</dbReference>
<protein>
    <recommendedName>
        <fullName evidence="8">EamA domain-containing protein</fullName>
    </recommendedName>
</protein>
<feature type="transmembrane region" description="Helical" evidence="7">
    <location>
        <begin position="182"/>
        <end position="202"/>
    </location>
</feature>
<accession>E3HU29</accession>
<evidence type="ECO:0000256" key="5">
    <source>
        <dbReference type="ARBA" id="ARBA00023136"/>
    </source>
</evidence>
<evidence type="ECO:0000256" key="2">
    <source>
        <dbReference type="ARBA" id="ARBA00007362"/>
    </source>
</evidence>
<dbReference type="InterPro" id="IPR000620">
    <property type="entry name" value="EamA_dom"/>
</dbReference>
<evidence type="ECO:0000256" key="1">
    <source>
        <dbReference type="ARBA" id="ARBA00004141"/>
    </source>
</evidence>
<feature type="transmembrane region" description="Helical" evidence="7">
    <location>
        <begin position="100"/>
        <end position="117"/>
    </location>
</feature>
<dbReference type="PANTHER" id="PTHR32322">
    <property type="entry name" value="INNER MEMBRANE TRANSPORTER"/>
    <property type="match status" value="1"/>
</dbReference>
<feature type="region of interest" description="Disordered" evidence="6">
    <location>
        <begin position="294"/>
        <end position="318"/>
    </location>
</feature>
<feature type="transmembrane region" description="Helical" evidence="7">
    <location>
        <begin position="34"/>
        <end position="56"/>
    </location>
</feature>
<keyword evidence="5 7" id="KW-0472">Membrane</keyword>
<name>E3HU29_ACHXA</name>
<dbReference type="Pfam" id="PF00892">
    <property type="entry name" value="EamA"/>
    <property type="match status" value="2"/>
</dbReference>
<keyword evidence="3 7" id="KW-0812">Transmembrane</keyword>
<dbReference type="eggNOG" id="COG0697">
    <property type="taxonomic scope" value="Bacteria"/>
</dbReference>
<comment type="similarity">
    <text evidence="2">Belongs to the EamA transporter family.</text>
</comment>
<dbReference type="RefSeq" id="WP_013395905.1">
    <property type="nucleotide sequence ID" value="NC_014640.1"/>
</dbReference>
<gene>
    <name evidence="9" type="ordered locus">AXYL_05302</name>
</gene>
<dbReference type="STRING" id="762376.AXYL_05302"/>
<dbReference type="PANTHER" id="PTHR32322:SF2">
    <property type="entry name" value="EAMA DOMAIN-CONTAINING PROTEIN"/>
    <property type="match status" value="1"/>
</dbReference>
<evidence type="ECO:0000313" key="9">
    <source>
        <dbReference type="EMBL" id="ADP18602.1"/>
    </source>
</evidence>
<feature type="transmembrane region" description="Helical" evidence="7">
    <location>
        <begin position="68"/>
        <end position="88"/>
    </location>
</feature>
<dbReference type="PATRIC" id="fig|762376.5.peg.5303"/>
<feature type="transmembrane region" description="Helical" evidence="7">
    <location>
        <begin position="152"/>
        <end position="170"/>
    </location>
</feature>
<dbReference type="InterPro" id="IPR050638">
    <property type="entry name" value="AA-Vitamin_Transporters"/>
</dbReference>
<evidence type="ECO:0000256" key="4">
    <source>
        <dbReference type="ARBA" id="ARBA00022989"/>
    </source>
</evidence>
<reference evidence="9 10" key="1">
    <citation type="journal article" date="2011" name="J. Bacteriol.">
        <title>Complete genome sequence of the haloaromatic acid-degrading bacterium Achromobacter xylosoxidans A8.</title>
        <authorList>
            <person name="Strnad H."/>
            <person name="Ridl J."/>
            <person name="Paces J."/>
            <person name="Kolar M."/>
            <person name="Vlcek C."/>
            <person name="Paces V."/>
        </authorList>
    </citation>
    <scope>NUCLEOTIDE SEQUENCE [LARGE SCALE GENOMIC DNA]</scope>
    <source>
        <strain evidence="9 10">A8</strain>
    </source>
</reference>
<evidence type="ECO:0000256" key="7">
    <source>
        <dbReference type="SAM" id="Phobius"/>
    </source>
</evidence>
<evidence type="ECO:0000259" key="8">
    <source>
        <dbReference type="Pfam" id="PF00892"/>
    </source>
</evidence>
<dbReference type="GO" id="GO:0016020">
    <property type="term" value="C:membrane"/>
    <property type="evidence" value="ECO:0007669"/>
    <property type="project" value="UniProtKB-SubCell"/>
</dbReference>
<comment type="subcellular location">
    <subcellularLocation>
        <location evidence="1">Membrane</location>
        <topology evidence="1">Multi-pass membrane protein</topology>
    </subcellularLocation>
</comment>
<sequence>MNNRMRGYCYLAAAMVLVGSTVAASKIIGTGLPPFTATALRFAIALPCFVLLMALTGARLPRLDRRDWLLLVAQATAGSVGYTTLLIAGLQRASAVDGGIILGTLPLVSAAIAMLLLGERPGKATLAAIVAAAFGVWLMMHHSAGAGGASSLVGNALILGAVLCEGLFILLNKRLRQPVAPLALSTLMTGFGLAFSAVASVAEAPWTLGLPAPALAAVAYYALVPTVGGFLLWYAGAARVNGAEAALFTALAPVSAVALAAGLLGESLAPAQLAGMACVLGAVVALGWSGVRSRGKPPSAGPEAPRHGEQAHTGPSRG</sequence>
<proteinExistence type="inferred from homology"/>
<dbReference type="SUPFAM" id="SSF103481">
    <property type="entry name" value="Multidrug resistance efflux transporter EmrE"/>
    <property type="match status" value="2"/>
</dbReference>
<dbReference type="EMBL" id="CP002287">
    <property type="protein sequence ID" value="ADP18602.1"/>
    <property type="molecule type" value="Genomic_DNA"/>
</dbReference>
<dbReference type="AlphaFoldDB" id="E3HU29"/>
<keyword evidence="4 7" id="KW-1133">Transmembrane helix</keyword>
<feature type="transmembrane region" description="Helical" evidence="7">
    <location>
        <begin position="124"/>
        <end position="140"/>
    </location>
</feature>